<reference evidence="2 3" key="1">
    <citation type="submission" date="2023-07" db="EMBL/GenBank/DDBJ databases">
        <title>Sorghum-associated microbial communities from plants grown in Nebraska, USA.</title>
        <authorList>
            <person name="Schachtman D."/>
        </authorList>
    </citation>
    <scope>NUCLEOTIDE SEQUENCE [LARGE SCALE GENOMIC DNA]</scope>
    <source>
        <strain evidence="2 3">4249</strain>
    </source>
</reference>
<evidence type="ECO:0000256" key="1">
    <source>
        <dbReference type="SAM" id="SignalP"/>
    </source>
</evidence>
<gene>
    <name evidence="2" type="ORF">J2W49_004643</name>
</gene>
<dbReference type="EMBL" id="JAVDWU010000013">
    <property type="protein sequence ID" value="MDR7152665.1"/>
    <property type="molecule type" value="Genomic_DNA"/>
</dbReference>
<proteinExistence type="predicted"/>
<dbReference type="Proteomes" id="UP001265700">
    <property type="component" value="Unassembled WGS sequence"/>
</dbReference>
<keyword evidence="1" id="KW-0732">Signal</keyword>
<name>A0ABU1WTQ1_9BURK</name>
<evidence type="ECO:0000313" key="3">
    <source>
        <dbReference type="Proteomes" id="UP001265700"/>
    </source>
</evidence>
<accession>A0ABU1WTQ1</accession>
<feature type="chain" id="PRO_5045763614" evidence="1">
    <location>
        <begin position="25"/>
        <end position="251"/>
    </location>
</feature>
<protein>
    <submittedName>
        <fullName evidence="2">Uncharacterized protein</fullName>
    </submittedName>
</protein>
<comment type="caution">
    <text evidence="2">The sequence shown here is derived from an EMBL/GenBank/DDBJ whole genome shotgun (WGS) entry which is preliminary data.</text>
</comment>
<keyword evidence="3" id="KW-1185">Reference proteome</keyword>
<sequence>MLKLFMSHRYLQLFAVFLISTLMASCASTGPRALNPRGPADPSLVKHGVVAMSLDMINEFNPKWGPWKLGGYFSGSIVESEKYEKDTFEGGMTYFPGPGVGMGDGIKKGRTDMPAIAILPAGTYRLTGIVGSSMPGIIGAGIHFPISSETFKVEAGKGVYIGHISIRAKEKTSSDYWSLDQLVGQHPNLGHTTIVGQAPAKFSKTTPVLNFSNRYEESIMELKLDYPYLVDVKFDNLPLKIYAEGSEKKSD</sequence>
<evidence type="ECO:0000313" key="2">
    <source>
        <dbReference type="EMBL" id="MDR7152665.1"/>
    </source>
</evidence>
<dbReference type="PROSITE" id="PS51257">
    <property type="entry name" value="PROKAR_LIPOPROTEIN"/>
    <property type="match status" value="1"/>
</dbReference>
<feature type="signal peptide" evidence="1">
    <location>
        <begin position="1"/>
        <end position="24"/>
    </location>
</feature>
<organism evidence="2 3">
    <name type="scientific">Hydrogenophaga palleronii</name>
    <dbReference type="NCBI Taxonomy" id="65655"/>
    <lineage>
        <taxon>Bacteria</taxon>
        <taxon>Pseudomonadati</taxon>
        <taxon>Pseudomonadota</taxon>
        <taxon>Betaproteobacteria</taxon>
        <taxon>Burkholderiales</taxon>
        <taxon>Comamonadaceae</taxon>
        <taxon>Hydrogenophaga</taxon>
    </lineage>
</organism>
<dbReference type="RefSeq" id="WP_310321636.1">
    <property type="nucleotide sequence ID" value="NZ_JAVDWU010000013.1"/>
</dbReference>